<evidence type="ECO:0000313" key="8">
    <source>
        <dbReference type="Proteomes" id="UP000323142"/>
    </source>
</evidence>
<feature type="transmembrane region" description="Helical" evidence="6">
    <location>
        <begin position="100"/>
        <end position="121"/>
    </location>
</feature>
<evidence type="ECO:0000256" key="3">
    <source>
        <dbReference type="ARBA" id="ARBA00022989"/>
    </source>
</evidence>
<feature type="compositionally biased region" description="Basic residues" evidence="5">
    <location>
        <begin position="27"/>
        <end position="36"/>
    </location>
</feature>
<dbReference type="PANTHER" id="PTHR12714:SF9">
    <property type="entry name" value="PROTEIN-S-ISOPRENYLCYSTEINE O-METHYLTRANSFERASE"/>
    <property type="match status" value="1"/>
</dbReference>
<sequence>MIARVVPVPPGRVRSYANVNVTAAARKGSRAPPRRARAGDAVVHSRETPPQGSPPVNPSSWLPLALAAAAGAAVAAHSLRLRKAGVEPWVLPLGDDAPGFLGRAFVGLVAVWAFVLVTWAIVPAWALRSLGAVPLLVGPGFAWAGIALMLGGVVMVAMGQRAMGKAWRVGIPTSDKPKLVTDGVFAWSRNPVFLGMMLAAGGVTLAIPHALSLAALTGTYMALSVQIRLEEAYLESWLGETFGAYARGVGRWFGRMKA</sequence>
<evidence type="ECO:0000313" key="7">
    <source>
        <dbReference type="EMBL" id="KAA2233978.1"/>
    </source>
</evidence>
<dbReference type="OrthoDB" id="9811969at2"/>
<evidence type="ECO:0000256" key="5">
    <source>
        <dbReference type="SAM" id="MobiDB-lite"/>
    </source>
</evidence>
<reference evidence="7 8" key="2">
    <citation type="submission" date="2019-09" db="EMBL/GenBank/DDBJ databases">
        <authorList>
            <person name="Jin C."/>
        </authorList>
    </citation>
    <scope>NUCLEOTIDE SEQUENCE [LARGE SCALE GENOMIC DNA]</scope>
    <source>
        <strain evidence="7 8">BN140002</strain>
    </source>
</reference>
<dbReference type="Proteomes" id="UP000323142">
    <property type="component" value="Unassembled WGS sequence"/>
</dbReference>
<accession>A0A5B2V564</accession>
<keyword evidence="3 6" id="KW-1133">Transmembrane helix</keyword>
<dbReference type="PANTHER" id="PTHR12714">
    <property type="entry name" value="PROTEIN-S ISOPRENYLCYSTEINE O-METHYLTRANSFERASE"/>
    <property type="match status" value="1"/>
</dbReference>
<name>A0A5B2V564_9HYPH</name>
<feature type="transmembrane region" description="Helical" evidence="6">
    <location>
        <begin position="141"/>
        <end position="158"/>
    </location>
</feature>
<keyword evidence="2 6" id="KW-0812">Transmembrane</keyword>
<comment type="caution">
    <text evidence="7">The sequence shown here is derived from an EMBL/GenBank/DDBJ whole genome shotgun (WGS) entry which is preliminary data.</text>
</comment>
<keyword evidence="4 6" id="KW-0472">Membrane</keyword>
<evidence type="ECO:0000256" key="2">
    <source>
        <dbReference type="ARBA" id="ARBA00022692"/>
    </source>
</evidence>
<dbReference type="GO" id="GO:0032259">
    <property type="term" value="P:methylation"/>
    <property type="evidence" value="ECO:0007669"/>
    <property type="project" value="UniProtKB-KW"/>
</dbReference>
<keyword evidence="8" id="KW-1185">Reference proteome</keyword>
<feature type="region of interest" description="Disordered" evidence="5">
    <location>
        <begin position="24"/>
        <end position="57"/>
    </location>
</feature>
<proteinExistence type="predicted"/>
<dbReference type="Pfam" id="PF04191">
    <property type="entry name" value="PEMT"/>
    <property type="match status" value="1"/>
</dbReference>
<dbReference type="EMBL" id="VUOA01000053">
    <property type="protein sequence ID" value="KAA2233978.1"/>
    <property type="molecule type" value="Genomic_DNA"/>
</dbReference>
<evidence type="ECO:0000256" key="6">
    <source>
        <dbReference type="SAM" id="Phobius"/>
    </source>
</evidence>
<dbReference type="GO" id="GO:0012505">
    <property type="term" value="C:endomembrane system"/>
    <property type="evidence" value="ECO:0007669"/>
    <property type="project" value="UniProtKB-SubCell"/>
</dbReference>
<gene>
    <name evidence="7" type="ORF">F0L46_24465</name>
</gene>
<keyword evidence="7" id="KW-0489">Methyltransferase</keyword>
<reference evidence="7 8" key="1">
    <citation type="submission" date="2019-09" db="EMBL/GenBank/DDBJ databases">
        <title>Salinarimonas rosea gen. nov., sp. nov., a new member of the a-2 subgroup of the Proteobacteria.</title>
        <authorList>
            <person name="Liu J."/>
        </authorList>
    </citation>
    <scope>NUCLEOTIDE SEQUENCE [LARGE SCALE GENOMIC DNA]</scope>
    <source>
        <strain evidence="7 8">BN140002</strain>
    </source>
</reference>
<dbReference type="InterPro" id="IPR007318">
    <property type="entry name" value="Phopholipid_MeTrfase"/>
</dbReference>
<evidence type="ECO:0000256" key="1">
    <source>
        <dbReference type="ARBA" id="ARBA00004127"/>
    </source>
</evidence>
<dbReference type="AlphaFoldDB" id="A0A5B2V564"/>
<keyword evidence="7" id="KW-0808">Transferase</keyword>
<organism evidence="7 8">
    <name type="scientific">Salinarimonas soli</name>
    <dbReference type="NCBI Taxonomy" id="1638099"/>
    <lineage>
        <taxon>Bacteria</taxon>
        <taxon>Pseudomonadati</taxon>
        <taxon>Pseudomonadota</taxon>
        <taxon>Alphaproteobacteria</taxon>
        <taxon>Hyphomicrobiales</taxon>
        <taxon>Salinarimonadaceae</taxon>
        <taxon>Salinarimonas</taxon>
    </lineage>
</organism>
<comment type="subcellular location">
    <subcellularLocation>
        <location evidence="1">Endomembrane system</location>
        <topology evidence="1">Multi-pass membrane protein</topology>
    </subcellularLocation>
</comment>
<dbReference type="GO" id="GO:0008168">
    <property type="term" value="F:methyltransferase activity"/>
    <property type="evidence" value="ECO:0007669"/>
    <property type="project" value="UniProtKB-KW"/>
</dbReference>
<evidence type="ECO:0000256" key="4">
    <source>
        <dbReference type="ARBA" id="ARBA00023136"/>
    </source>
</evidence>
<feature type="transmembrane region" description="Helical" evidence="6">
    <location>
        <begin position="192"/>
        <end position="211"/>
    </location>
</feature>
<protein>
    <submittedName>
        <fullName evidence="7">Isoprenylcysteine carboxylmethyltransferase family protein</fullName>
    </submittedName>
</protein>
<dbReference type="Gene3D" id="1.20.120.1630">
    <property type="match status" value="1"/>
</dbReference>